<dbReference type="Proteomes" id="UP000324632">
    <property type="component" value="Chromosome 4"/>
</dbReference>
<feature type="region of interest" description="Disordered" evidence="2">
    <location>
        <begin position="1764"/>
        <end position="1834"/>
    </location>
</feature>
<feature type="region of interest" description="Disordered" evidence="2">
    <location>
        <begin position="1238"/>
        <end position="1274"/>
    </location>
</feature>
<feature type="region of interest" description="Disordered" evidence="2">
    <location>
        <begin position="1533"/>
        <end position="1584"/>
    </location>
</feature>
<dbReference type="InterPro" id="IPR023362">
    <property type="entry name" value="PH-BEACH_dom"/>
</dbReference>
<feature type="compositionally biased region" description="Polar residues" evidence="2">
    <location>
        <begin position="1538"/>
        <end position="1552"/>
    </location>
</feature>
<feature type="compositionally biased region" description="Basic and acidic residues" evidence="2">
    <location>
        <begin position="1038"/>
        <end position="1065"/>
    </location>
</feature>
<dbReference type="EMBL" id="SOYY01000004">
    <property type="protein sequence ID" value="KAA0722343.1"/>
    <property type="molecule type" value="Genomic_DNA"/>
</dbReference>
<dbReference type="Gene3D" id="1.25.10.10">
    <property type="entry name" value="Leucine-rich Repeat Variant"/>
    <property type="match status" value="1"/>
</dbReference>
<protein>
    <submittedName>
        <fullName evidence="4">Lipopolysaccharide-responsive and beige-like anchor protein</fullName>
    </submittedName>
</protein>
<dbReference type="InterPro" id="IPR016024">
    <property type="entry name" value="ARM-type_fold"/>
</dbReference>
<dbReference type="InterPro" id="IPR011993">
    <property type="entry name" value="PH-like_dom_sf"/>
</dbReference>
<dbReference type="Pfam" id="PF20425">
    <property type="entry name" value="Neurobeachin"/>
    <property type="match status" value="1"/>
</dbReference>
<dbReference type="Pfam" id="PF06469">
    <property type="entry name" value="DUF1088"/>
    <property type="match status" value="1"/>
</dbReference>
<dbReference type="GO" id="GO:0016020">
    <property type="term" value="C:membrane"/>
    <property type="evidence" value="ECO:0007669"/>
    <property type="project" value="TreeGrafter"/>
</dbReference>
<evidence type="ECO:0000313" key="4">
    <source>
        <dbReference type="EMBL" id="KAA0722343.1"/>
    </source>
</evidence>
<feature type="compositionally biased region" description="Low complexity" evidence="2">
    <location>
        <begin position="1263"/>
        <end position="1274"/>
    </location>
</feature>
<dbReference type="InterPro" id="IPR031570">
    <property type="entry name" value="NBEA/BDCP_DUF4704"/>
</dbReference>
<dbReference type="SUPFAM" id="SSF49899">
    <property type="entry name" value="Concanavalin A-like lectins/glucanases"/>
    <property type="match status" value="1"/>
</dbReference>
<sequence length="2167" mass="240513">MASGGDSAVGIPIRGIRMKFAVLAGLLEAGEVSNRDTVETIFNLLVGGQFDLEMNFIIQETESIICMVELLDKCDSTCQAEVWSMFTAVLKKSLRNLQACTEVELIQLVLQRIDRLDAMIADLVVDMLGVLASYSITVKEFKLFFSKLKGEQGQWPPHAVKLLSVLKSMAHRNGPDSFFSFPGKSAAAIALPPIAKWPHQNGFTFHTWLRLDPINNINVDKDKPYLYCFRTNKGLGYSAHFVGSCLIVTSLKSKSKGFQHCVKYDFKPQKWYMVTIVHIYNRWKNSELSCFVNGELASYGEITWFVSTSDTYDKCFLGSSETADANRVFCGQMGAVYLFSEALSAAQILAIYQLGPGYKGTFKHKAESDLMLAEHHKMLLYDGKLSSCIAFTYNPRATDAQLCLESSPKDSASIFVHSPHALMLQDVKAVVTHSVQSAIHSVGGVPVLFPLFAQLDYLQHTGDELDTSVCCTLLSFVMELLKGSVAMQEQVLACKGFLVIGYSLEKSSKVHVTRPVLDIVLAFARYLSNLPTGVLLLKQLCDHILFNPTIWIHAPAKVQLILYTYLATEFISTVTIYNAIRRVGTVLQVMHTLKYFYWVVNPLDRSGITPKGLDGPRPNQNEIHSLRAFLLLFVKQLIMKDHGIKEDELQSILNYLLTMHEDDNLMDVLQLLVALMSEHPGSMVQAFDQRDGIRVIFKLLASKSEGIRVQALKVLGYFLKYLSPKRKLEVMLGHGLFSLLTERLMLHSSQFTVTTYNVLFEILTEQICTQVIHKQHPDPDSTVKIQNPQILKVMAALLKNTPQGAESMEEWMLSLCFINPKNSEEQKITEMVYAIFRILLYHAIKYEWGGWRVWVDTLSITHSKVTFEQHKENLAVMFREYQRMGSEGSDTRIRTISGVGHDSELHVLANGELHAKETAPSTVIELRVEEQASDQHTDSEERHNQVSVPVSNILAREEVERGEDTPANRSETQEVEEQNAAKEAGEDEMRNKKDNLELEANLDGEHVETGRVENDIKTEKDYGNDTGCVDEKEETNDADDKQTVNEKNENLENEAVKMSDEDNGKMNEVSAQAEDSSPEAAKESDMVETTEASSEKNKDDAEHEDERNQKEMETKQEEKSSEKDTIETDPSKEEETKDAPAPMVEVDLYRSNSTEESTEGKNTELQATVSQPEQTTEVSPVEASKKEIKPVVSISQDGGSSQDPSTEAVTESSATKTKEIKIARLDVSSVASDTERLELKQTSTTNVSQNQAPVSDTSGQGNEGNEGNEGSSSGRFTMFRIPEFKWSHMHQRLLTDLLFSIETDVQMWRSHSTKTVMDFVNSSENVVFVHNTVHLVSQVVDNLIMACGGILPLLSAATSSTHELENIEPSQGLAVEASLMFMQRLINLVDVLIFASSLNFTEIEAEKNMSSGGILRQCLRLVCAVAVRNCLECQHHTLGMSGAESSRGQQSLLGAAKSIPAQASSTSCQGGMSPIRDLDRLLQDMDINRLRAVVFRDIEDSKQAQFLALAVVYFISVLMVSKYRDILEPHNDKKQVERTLSNRSTESSQTDLENGLSPCRQDSTIKRDKTSITPSDGETQAGPDAVSEALSTLSSEVRKGQEVAEKDSKGKNVNVKDILRSLVSAPSDDIVVDLSLLPPTFLSAVGDITRDQSVQFHSFDRYHAAPGIRAGITLAPAEDELIGLTPLLSSPETLPERFERWTLKAEDFSQFSSTAFFCDTRFMCSSVQMKEKQMDVHPHLRQQLSTLHNRSVVVAPKTMGRTLSPEASTVSASASVPSASAASSASSGGTPDNTVSVVSSGEAVPSTECATGGTSTSTNLPSVPALSPMTQSSAPSMSISERLEHALEKAAPLLREIFVDFAPFLSRTLLGSHGQELLIEGTSLVCMKSSSSVVELVMLLCSQEWQNSIQKNAGLAFIELVNEGRLLSHTMKDHLVRVANEAEFILSRQRAEDIHKHAEFESHSAQYAAEKRDEEKMCDHLIRAAKYRDHVTSTQLIQKIVNILTDKHGAWGSTTISRPLEFWRLDYWEDDLRRRRRFIRNPFGSSHSGATLKAAAEHAPEEDVLKGKQSIRSSVMGNQNSESELLLEDDDTLSSLDDKELENLTGPVNLSTSAQLVAPAVVVKGTLSITALELYFEVDEEDPSFKNIDPKVRNSTVLLLKMAYSVP</sequence>
<feature type="compositionally biased region" description="Basic and acidic residues" evidence="2">
    <location>
        <begin position="979"/>
        <end position="996"/>
    </location>
</feature>
<dbReference type="InterPro" id="IPR011989">
    <property type="entry name" value="ARM-like"/>
</dbReference>
<feature type="compositionally biased region" description="Polar residues" evidence="2">
    <location>
        <begin position="1163"/>
        <end position="1178"/>
    </location>
</feature>
<dbReference type="InterPro" id="IPR013320">
    <property type="entry name" value="ConA-like_dom_sf"/>
</dbReference>
<dbReference type="GO" id="GO:0019901">
    <property type="term" value="F:protein kinase binding"/>
    <property type="evidence" value="ECO:0007669"/>
    <property type="project" value="TreeGrafter"/>
</dbReference>
<gene>
    <name evidence="4" type="ORF">E1301_Tti007201</name>
</gene>
<dbReference type="PROSITE" id="PS51783">
    <property type="entry name" value="PH_BEACH"/>
    <property type="match status" value="1"/>
</dbReference>
<feature type="compositionally biased region" description="Basic and acidic residues" evidence="2">
    <location>
        <begin position="930"/>
        <end position="944"/>
    </location>
</feature>
<dbReference type="SUPFAM" id="SSF48371">
    <property type="entry name" value="ARM repeat"/>
    <property type="match status" value="1"/>
</dbReference>
<evidence type="ECO:0000256" key="2">
    <source>
        <dbReference type="SAM" id="MobiDB-lite"/>
    </source>
</evidence>
<proteinExistence type="predicted"/>
<feature type="compositionally biased region" description="Basic and acidic residues" evidence="2">
    <location>
        <begin position="2055"/>
        <end position="2066"/>
    </location>
</feature>
<feature type="compositionally biased region" description="Polar residues" evidence="2">
    <location>
        <begin position="1808"/>
        <end position="1821"/>
    </location>
</feature>
<accession>A0A5A9PKM8</accession>
<dbReference type="PANTHER" id="PTHR13743:SF64">
    <property type="entry name" value="LIPOPOLYSACCHARIDE-RESPONSIVE AND BEIGE-LIKE ANCHOR PROTEIN"/>
    <property type="match status" value="1"/>
</dbReference>
<organism evidence="4 5">
    <name type="scientific">Triplophysa tibetana</name>
    <dbReference type="NCBI Taxonomy" id="1572043"/>
    <lineage>
        <taxon>Eukaryota</taxon>
        <taxon>Metazoa</taxon>
        <taxon>Chordata</taxon>
        <taxon>Craniata</taxon>
        <taxon>Vertebrata</taxon>
        <taxon>Euteleostomi</taxon>
        <taxon>Actinopterygii</taxon>
        <taxon>Neopterygii</taxon>
        <taxon>Teleostei</taxon>
        <taxon>Ostariophysi</taxon>
        <taxon>Cypriniformes</taxon>
        <taxon>Nemacheilidae</taxon>
        <taxon>Triplophysa</taxon>
    </lineage>
</organism>
<dbReference type="Pfam" id="PF15787">
    <property type="entry name" value="DUF4704"/>
    <property type="match status" value="2"/>
</dbReference>
<dbReference type="Gene3D" id="2.60.120.200">
    <property type="match status" value="1"/>
</dbReference>
<feature type="compositionally biased region" description="Basic and acidic residues" evidence="2">
    <location>
        <begin position="1003"/>
        <end position="1023"/>
    </location>
</feature>
<dbReference type="InterPro" id="IPR050865">
    <property type="entry name" value="BEACH_Domain"/>
</dbReference>
<dbReference type="InterPro" id="IPR046852">
    <property type="entry name" value="Neurobeachin_a-sol"/>
</dbReference>
<dbReference type="FunFam" id="2.60.120.200:FF:000010">
    <property type="entry name" value="neurobeachin isoform X2"/>
    <property type="match status" value="1"/>
</dbReference>
<feature type="compositionally biased region" description="Polar residues" evidence="2">
    <location>
        <begin position="1240"/>
        <end position="1260"/>
    </location>
</feature>
<dbReference type="GO" id="GO:0005829">
    <property type="term" value="C:cytosol"/>
    <property type="evidence" value="ECO:0007669"/>
    <property type="project" value="TreeGrafter"/>
</dbReference>
<keyword evidence="1" id="KW-0853">WD repeat</keyword>
<dbReference type="Pfam" id="PF13385">
    <property type="entry name" value="Laminin_G_3"/>
    <property type="match status" value="1"/>
</dbReference>
<keyword evidence="5" id="KW-1185">Reference proteome</keyword>
<comment type="caution">
    <text evidence="4">The sequence shown here is derived from an EMBL/GenBank/DDBJ whole genome shotgun (WGS) entry which is preliminary data.</text>
</comment>
<dbReference type="InterPro" id="IPR010508">
    <property type="entry name" value="NBEA-like_DUF1088"/>
</dbReference>
<evidence type="ECO:0000313" key="5">
    <source>
        <dbReference type="Proteomes" id="UP000324632"/>
    </source>
</evidence>
<dbReference type="Gene3D" id="2.30.29.30">
    <property type="entry name" value="Pleckstrin-homology domain (PH domain)/Phosphotyrosine-binding domain (PTB)"/>
    <property type="match status" value="1"/>
</dbReference>
<evidence type="ECO:0000256" key="1">
    <source>
        <dbReference type="ARBA" id="ARBA00022574"/>
    </source>
</evidence>
<feature type="compositionally biased region" description="Basic and acidic residues" evidence="2">
    <location>
        <begin position="1093"/>
        <end position="1138"/>
    </location>
</feature>
<evidence type="ECO:0000259" key="3">
    <source>
        <dbReference type="PROSITE" id="PS51783"/>
    </source>
</evidence>
<feature type="compositionally biased region" description="Low complexity" evidence="2">
    <location>
        <begin position="1767"/>
        <end position="1791"/>
    </location>
</feature>
<reference evidence="4 5" key="1">
    <citation type="journal article" date="2019" name="Mol. Ecol. Resour.">
        <title>Chromosome-level genome assembly of Triplophysa tibetana, a fish adapted to the harsh high-altitude environment of the Tibetan Plateau.</title>
        <authorList>
            <person name="Yang X."/>
            <person name="Liu H."/>
            <person name="Ma Z."/>
            <person name="Zou Y."/>
            <person name="Zou M."/>
            <person name="Mao Y."/>
            <person name="Li X."/>
            <person name="Wang H."/>
            <person name="Chen T."/>
            <person name="Wang W."/>
            <person name="Yang R."/>
        </authorList>
    </citation>
    <scope>NUCLEOTIDE SEQUENCE [LARGE SCALE GENOMIC DNA]</scope>
    <source>
        <strain evidence="4">TTIB1903HZAU</strain>
        <tissue evidence="4">Muscle</tissue>
    </source>
</reference>
<feature type="compositionally biased region" description="Polar residues" evidence="2">
    <location>
        <begin position="1193"/>
        <end position="1215"/>
    </location>
</feature>
<feature type="region of interest" description="Disordered" evidence="2">
    <location>
        <begin position="2049"/>
        <end position="2068"/>
    </location>
</feature>
<feature type="region of interest" description="Disordered" evidence="2">
    <location>
        <begin position="930"/>
        <end position="1215"/>
    </location>
</feature>
<feature type="compositionally biased region" description="Basic and acidic residues" evidence="2">
    <location>
        <begin position="955"/>
        <end position="966"/>
    </location>
</feature>
<name>A0A5A9PKM8_9TELE</name>
<dbReference type="GO" id="GO:0008104">
    <property type="term" value="P:intracellular protein localization"/>
    <property type="evidence" value="ECO:0007669"/>
    <property type="project" value="TreeGrafter"/>
</dbReference>
<dbReference type="PANTHER" id="PTHR13743">
    <property type="entry name" value="BEIGE/BEACH-RELATED"/>
    <property type="match status" value="1"/>
</dbReference>
<feature type="domain" description="BEACH-type PH" evidence="3">
    <location>
        <begin position="2103"/>
        <end position="2167"/>
    </location>
</feature>